<protein>
    <submittedName>
        <fullName evidence="2">BnaA06g25050D protein</fullName>
    </submittedName>
</protein>
<evidence type="ECO:0000256" key="1">
    <source>
        <dbReference type="SAM" id="SignalP"/>
    </source>
</evidence>
<evidence type="ECO:0000313" key="3">
    <source>
        <dbReference type="Proteomes" id="UP000028999"/>
    </source>
</evidence>
<name>A0A078F6N7_BRANA</name>
<dbReference type="EMBL" id="LK031989">
    <property type="protein sequence ID" value="CDY08719.1"/>
    <property type="molecule type" value="Genomic_DNA"/>
</dbReference>
<accession>A0A078F6N7</accession>
<dbReference type="Proteomes" id="UP000028999">
    <property type="component" value="Unassembled WGS sequence"/>
</dbReference>
<proteinExistence type="predicted"/>
<keyword evidence="3" id="KW-1185">Reference proteome</keyword>
<evidence type="ECO:0000313" key="2">
    <source>
        <dbReference type="EMBL" id="CDY08719.1"/>
    </source>
</evidence>
<reference evidence="2 3" key="1">
    <citation type="journal article" date="2014" name="Science">
        <title>Plant genetics. Early allopolyploid evolution in the post-Neolithic Brassica napus oilseed genome.</title>
        <authorList>
            <person name="Chalhoub B."/>
            <person name="Denoeud F."/>
            <person name="Liu S."/>
            <person name="Parkin I.A."/>
            <person name="Tang H."/>
            <person name="Wang X."/>
            <person name="Chiquet J."/>
            <person name="Belcram H."/>
            <person name="Tong C."/>
            <person name="Samans B."/>
            <person name="Correa M."/>
            <person name="Da Silva C."/>
            <person name="Just J."/>
            <person name="Falentin C."/>
            <person name="Koh C.S."/>
            <person name="Le Clainche I."/>
            <person name="Bernard M."/>
            <person name="Bento P."/>
            <person name="Noel B."/>
            <person name="Labadie K."/>
            <person name="Alberti A."/>
            <person name="Charles M."/>
            <person name="Arnaud D."/>
            <person name="Guo H."/>
            <person name="Daviaud C."/>
            <person name="Alamery S."/>
            <person name="Jabbari K."/>
            <person name="Zhao M."/>
            <person name="Edger P.P."/>
            <person name="Chelaifa H."/>
            <person name="Tack D."/>
            <person name="Lassalle G."/>
            <person name="Mestiri I."/>
            <person name="Schnel N."/>
            <person name="Le Paslier M.C."/>
            <person name="Fan G."/>
            <person name="Renault V."/>
            <person name="Bayer P.E."/>
            <person name="Golicz A.A."/>
            <person name="Manoli S."/>
            <person name="Lee T.H."/>
            <person name="Thi V.H."/>
            <person name="Chalabi S."/>
            <person name="Hu Q."/>
            <person name="Fan C."/>
            <person name="Tollenaere R."/>
            <person name="Lu Y."/>
            <person name="Battail C."/>
            <person name="Shen J."/>
            <person name="Sidebottom C.H."/>
            <person name="Wang X."/>
            <person name="Canaguier A."/>
            <person name="Chauveau A."/>
            <person name="Berard A."/>
            <person name="Deniot G."/>
            <person name="Guan M."/>
            <person name="Liu Z."/>
            <person name="Sun F."/>
            <person name="Lim Y.P."/>
            <person name="Lyons E."/>
            <person name="Town C.D."/>
            <person name="Bancroft I."/>
            <person name="Wang X."/>
            <person name="Meng J."/>
            <person name="Ma J."/>
            <person name="Pires J.C."/>
            <person name="King G.J."/>
            <person name="Brunel D."/>
            <person name="Delourme R."/>
            <person name="Renard M."/>
            <person name="Aury J.M."/>
            <person name="Adams K.L."/>
            <person name="Batley J."/>
            <person name="Snowdon R.J."/>
            <person name="Tost J."/>
            <person name="Edwards D."/>
            <person name="Zhou Y."/>
            <person name="Hua W."/>
            <person name="Sharpe A.G."/>
            <person name="Paterson A.H."/>
            <person name="Guan C."/>
            <person name="Wincker P."/>
        </authorList>
    </citation>
    <scope>NUCLEOTIDE SEQUENCE [LARGE SCALE GENOMIC DNA]</scope>
    <source>
        <strain evidence="3">cv. Darmor-bzh</strain>
    </source>
</reference>
<dbReference type="AlphaFoldDB" id="A0A078F6N7"/>
<dbReference type="Gramene" id="CDY08719">
    <property type="protein sequence ID" value="CDY08719"/>
    <property type="gene ID" value="GSBRNA2T00000643001"/>
</dbReference>
<gene>
    <name evidence="2" type="primary">BnaA06g25050D</name>
    <name evidence="2" type="ORF">GSBRNA2T00000643001</name>
</gene>
<keyword evidence="1" id="KW-0732">Signal</keyword>
<feature type="signal peptide" evidence="1">
    <location>
        <begin position="1"/>
        <end position="22"/>
    </location>
</feature>
<sequence length="46" mass="5220">MSFLHSRFFFFLLLFSSFSVSSFSVVHAASSRRSRSAIFPGESFHA</sequence>
<dbReference type="PaxDb" id="3708-A0A078F6N7"/>
<feature type="chain" id="PRO_5001734341" evidence="1">
    <location>
        <begin position="23"/>
        <end position="46"/>
    </location>
</feature>
<organism evidence="2 3">
    <name type="scientific">Brassica napus</name>
    <name type="common">Rape</name>
    <dbReference type="NCBI Taxonomy" id="3708"/>
    <lineage>
        <taxon>Eukaryota</taxon>
        <taxon>Viridiplantae</taxon>
        <taxon>Streptophyta</taxon>
        <taxon>Embryophyta</taxon>
        <taxon>Tracheophyta</taxon>
        <taxon>Spermatophyta</taxon>
        <taxon>Magnoliopsida</taxon>
        <taxon>eudicotyledons</taxon>
        <taxon>Gunneridae</taxon>
        <taxon>Pentapetalae</taxon>
        <taxon>rosids</taxon>
        <taxon>malvids</taxon>
        <taxon>Brassicales</taxon>
        <taxon>Brassicaceae</taxon>
        <taxon>Brassiceae</taxon>
        <taxon>Brassica</taxon>
    </lineage>
</organism>